<dbReference type="InterPro" id="IPR016177">
    <property type="entry name" value="DNA-bd_dom_sf"/>
</dbReference>
<evidence type="ECO:0000256" key="4">
    <source>
        <dbReference type="ARBA" id="ARBA00023163"/>
    </source>
</evidence>
<keyword evidence="6" id="KW-0863">Zinc-finger</keyword>
<feature type="domain" description="MBD" evidence="9">
    <location>
        <begin position="195"/>
        <end position="267"/>
    </location>
</feature>
<keyword evidence="5" id="KW-0539">Nucleus</keyword>
<feature type="compositionally biased region" description="Polar residues" evidence="7">
    <location>
        <begin position="397"/>
        <end position="406"/>
    </location>
</feature>
<dbReference type="EMBL" id="SDAM02000059">
    <property type="protein sequence ID" value="KAH6833275.1"/>
    <property type="molecule type" value="Genomic_DNA"/>
</dbReference>
<evidence type="ECO:0000256" key="3">
    <source>
        <dbReference type="ARBA" id="ARBA00023125"/>
    </source>
</evidence>
<dbReference type="PROSITE" id="PS00028">
    <property type="entry name" value="ZINC_FINGER_C2H2_1"/>
    <property type="match status" value="2"/>
</dbReference>
<evidence type="ECO:0000256" key="2">
    <source>
        <dbReference type="ARBA" id="ARBA00023015"/>
    </source>
</evidence>
<name>A0AAD4PBR2_PERFH</name>
<evidence type="ECO:0000256" key="6">
    <source>
        <dbReference type="PROSITE-ProRule" id="PRU00042"/>
    </source>
</evidence>
<comment type="subcellular location">
    <subcellularLocation>
        <location evidence="1">Nucleus</location>
    </subcellularLocation>
</comment>
<feature type="region of interest" description="Disordered" evidence="7">
    <location>
        <begin position="62"/>
        <end position="109"/>
    </location>
</feature>
<organism evidence="10 11">
    <name type="scientific">Perilla frutescens var. hirtella</name>
    <name type="common">Perilla citriodora</name>
    <name type="synonym">Perilla setoyensis</name>
    <dbReference type="NCBI Taxonomy" id="608512"/>
    <lineage>
        <taxon>Eukaryota</taxon>
        <taxon>Viridiplantae</taxon>
        <taxon>Streptophyta</taxon>
        <taxon>Embryophyta</taxon>
        <taxon>Tracheophyta</taxon>
        <taxon>Spermatophyta</taxon>
        <taxon>Magnoliopsida</taxon>
        <taxon>eudicotyledons</taxon>
        <taxon>Gunneridae</taxon>
        <taxon>Pentapetalae</taxon>
        <taxon>asterids</taxon>
        <taxon>lamiids</taxon>
        <taxon>Lamiales</taxon>
        <taxon>Lamiaceae</taxon>
        <taxon>Nepetoideae</taxon>
        <taxon>Elsholtzieae</taxon>
        <taxon>Perilla</taxon>
    </lineage>
</organism>
<sequence>MATTVDAVNPPRPFSSHARSGIMPEHLNRIDINLLSQSELQALSLCSTSAFDDAVSPQVDRSVFNESAGSRRQTYSRLHHRSHSRLPRLHPSLKPHSYPHHSSDPENLKFKRNRVMKNRNLSKAKLLENGVGIELQRVNGKSEMVDFAELEKKGDELYGDELKRRTAGLETEEAVLGFLRDLEGQWCSRRKKRKYVDAGALGDALPVGWKLLLGLRRRDYRVSVYCRRYISPTGQQFVSCKEAASFLNSHFGGDDADQQKDRKTSSIQHTYALSSEMDACPADTTDDTPHDIVAHSALARNSSNPHENENCLMGIENLPEVQVRDIFECFKCKLTFDEKDVYLQHLFSFHQKTTKRYKLGTPVGEGVIIRDGKYECQFCHKVFQERRSYNGHVGSHVRNTGKNSSEPAAPIDSPKNAEAALLPLQEGMPSGSSKMDALIEIAHNSIFETSASRTGEQALENYSADVLRVEEAQATSSCHEEISAPDPAEIQAENTSADRTLFEDLNHGGHVMTEDNDILKACNVNIKTDPTRINDSEPVGSCEIQKYENSSLDGDYRNKSVNPNEDHLQDATDLTVEEMDFEGGVSSVPLTQSFQFFPPFDSVTNKGEHEFSVDEKLENVTAFEELEFDDMEAFKYGFGNGQELSSLPGGSINLDSNSVLEDGFNSSVRFDTEEIMLNTLHTNQLTVCVWCRAEFRLEGIGSETLSDSIGYMCPTCKAKISGHFDGGLSMDPHNF</sequence>
<dbReference type="InterPro" id="IPR013087">
    <property type="entry name" value="Znf_C2H2_type"/>
</dbReference>
<protein>
    <submittedName>
        <fullName evidence="10">Uncharacterized protein</fullName>
    </submittedName>
</protein>
<dbReference type="SMART" id="SM00355">
    <property type="entry name" value="ZnF_C2H2"/>
    <property type="match status" value="2"/>
</dbReference>
<proteinExistence type="predicted"/>
<keyword evidence="6" id="KW-0862">Zinc</keyword>
<evidence type="ECO:0000259" key="9">
    <source>
        <dbReference type="PROSITE" id="PS50982"/>
    </source>
</evidence>
<keyword evidence="2" id="KW-0805">Transcription regulation</keyword>
<dbReference type="PROSITE" id="PS50982">
    <property type="entry name" value="MBD"/>
    <property type="match status" value="1"/>
</dbReference>
<dbReference type="PANTHER" id="PTHR37701">
    <property type="entry name" value="METHYL-CPG-BINDING DOMAIN-CONTAINING PROTEIN 8"/>
    <property type="match status" value="1"/>
</dbReference>
<evidence type="ECO:0000256" key="1">
    <source>
        <dbReference type="ARBA" id="ARBA00004123"/>
    </source>
</evidence>
<gene>
    <name evidence="10" type="ORF">C2S53_018109</name>
</gene>
<feature type="region of interest" description="Disordered" evidence="7">
    <location>
        <begin position="1"/>
        <end position="20"/>
    </location>
</feature>
<dbReference type="Proteomes" id="UP001190926">
    <property type="component" value="Unassembled WGS sequence"/>
</dbReference>
<evidence type="ECO:0000313" key="11">
    <source>
        <dbReference type="Proteomes" id="UP001190926"/>
    </source>
</evidence>
<keyword evidence="11" id="KW-1185">Reference proteome</keyword>
<keyword evidence="6" id="KW-0479">Metal-binding</keyword>
<comment type="caution">
    <text evidence="10">The sequence shown here is derived from an EMBL/GenBank/DDBJ whole genome shotgun (WGS) entry which is preliminary data.</text>
</comment>
<dbReference type="PANTHER" id="PTHR37701:SF18">
    <property type="entry name" value="C2H2-TYPE DOMAIN-CONTAINING PROTEIN"/>
    <property type="match status" value="1"/>
</dbReference>
<feature type="compositionally biased region" description="Basic residues" evidence="7">
    <location>
        <begin position="77"/>
        <end position="99"/>
    </location>
</feature>
<dbReference type="InterPro" id="IPR001739">
    <property type="entry name" value="Methyl_CpG_DNA-bd"/>
</dbReference>
<feature type="region of interest" description="Disordered" evidence="7">
    <location>
        <begin position="392"/>
        <end position="413"/>
    </location>
</feature>
<feature type="compositionally biased region" description="Polar residues" evidence="7">
    <location>
        <begin position="64"/>
        <end position="75"/>
    </location>
</feature>
<accession>A0AAD4PBR2</accession>
<dbReference type="InterPro" id="IPR037472">
    <property type="entry name" value="MBD8"/>
</dbReference>
<dbReference type="PROSITE" id="PS50157">
    <property type="entry name" value="ZINC_FINGER_C2H2_2"/>
    <property type="match status" value="1"/>
</dbReference>
<keyword evidence="4" id="KW-0804">Transcription</keyword>
<evidence type="ECO:0000313" key="10">
    <source>
        <dbReference type="EMBL" id="KAH6833275.1"/>
    </source>
</evidence>
<dbReference type="GO" id="GO:0005634">
    <property type="term" value="C:nucleus"/>
    <property type="evidence" value="ECO:0007669"/>
    <property type="project" value="UniProtKB-SubCell"/>
</dbReference>
<evidence type="ECO:0000256" key="7">
    <source>
        <dbReference type="SAM" id="MobiDB-lite"/>
    </source>
</evidence>
<feature type="domain" description="C2H2-type" evidence="8">
    <location>
        <begin position="374"/>
        <end position="401"/>
    </location>
</feature>
<evidence type="ECO:0000259" key="8">
    <source>
        <dbReference type="PROSITE" id="PS50157"/>
    </source>
</evidence>
<keyword evidence="3" id="KW-0238">DNA-binding</keyword>
<dbReference type="AlphaFoldDB" id="A0AAD4PBR2"/>
<reference evidence="10 11" key="1">
    <citation type="journal article" date="2021" name="Nat. Commun.">
        <title>Incipient diploidization of the medicinal plant Perilla within 10,000 years.</title>
        <authorList>
            <person name="Zhang Y."/>
            <person name="Shen Q."/>
            <person name="Leng L."/>
            <person name="Zhang D."/>
            <person name="Chen S."/>
            <person name="Shi Y."/>
            <person name="Ning Z."/>
            <person name="Chen S."/>
        </authorList>
    </citation>
    <scope>NUCLEOTIDE SEQUENCE [LARGE SCALE GENOMIC DNA]</scope>
    <source>
        <strain evidence="11">cv. PC099</strain>
    </source>
</reference>
<evidence type="ECO:0000256" key="5">
    <source>
        <dbReference type="ARBA" id="ARBA00023242"/>
    </source>
</evidence>
<dbReference type="GO" id="GO:0008270">
    <property type="term" value="F:zinc ion binding"/>
    <property type="evidence" value="ECO:0007669"/>
    <property type="project" value="UniProtKB-KW"/>
</dbReference>
<dbReference type="SUPFAM" id="SSF54171">
    <property type="entry name" value="DNA-binding domain"/>
    <property type="match status" value="1"/>
</dbReference>
<dbReference type="GO" id="GO:0003677">
    <property type="term" value="F:DNA binding"/>
    <property type="evidence" value="ECO:0007669"/>
    <property type="project" value="UniProtKB-KW"/>
</dbReference>